<sequence length="108" mass="12276">MNLRSYNAVLIDLLTHLFSWTVGDQITDTYRLTVKDRSTVITVLRDSFTPVSELIEQTYAGVSQMIAFQYGNMTNGIQDESVFDIPSYCPTTVYGDAFSTSTPFYYTR</sequence>
<dbReference type="Proteomes" id="UP000593567">
    <property type="component" value="Unassembled WGS sequence"/>
</dbReference>
<evidence type="ECO:0000313" key="2">
    <source>
        <dbReference type="EMBL" id="KAF6024942.1"/>
    </source>
</evidence>
<protein>
    <submittedName>
        <fullName evidence="2">Uncharacterized protein</fullName>
    </submittedName>
</protein>
<organism evidence="2 3">
    <name type="scientific">Bugula neritina</name>
    <name type="common">Brown bryozoan</name>
    <name type="synonym">Sertularia neritina</name>
    <dbReference type="NCBI Taxonomy" id="10212"/>
    <lineage>
        <taxon>Eukaryota</taxon>
        <taxon>Metazoa</taxon>
        <taxon>Spiralia</taxon>
        <taxon>Lophotrochozoa</taxon>
        <taxon>Bryozoa</taxon>
        <taxon>Gymnolaemata</taxon>
        <taxon>Cheilostomatida</taxon>
        <taxon>Flustrina</taxon>
        <taxon>Buguloidea</taxon>
        <taxon>Bugulidae</taxon>
        <taxon>Bugula</taxon>
    </lineage>
</organism>
<gene>
    <name evidence="2" type="ORF">EB796_016779</name>
</gene>
<dbReference type="AlphaFoldDB" id="A0A7J7JF48"/>
<feature type="chain" id="PRO_5029776811" evidence="1">
    <location>
        <begin position="24"/>
        <end position="108"/>
    </location>
</feature>
<comment type="caution">
    <text evidence="2">The sequence shown here is derived from an EMBL/GenBank/DDBJ whole genome shotgun (WGS) entry which is preliminary data.</text>
</comment>
<keyword evidence="3" id="KW-1185">Reference proteome</keyword>
<reference evidence="2" key="1">
    <citation type="submission" date="2020-06" db="EMBL/GenBank/DDBJ databases">
        <title>Draft genome of Bugula neritina, a colonial animal packing powerful symbionts and potential medicines.</title>
        <authorList>
            <person name="Rayko M."/>
        </authorList>
    </citation>
    <scope>NUCLEOTIDE SEQUENCE [LARGE SCALE GENOMIC DNA]</scope>
    <source>
        <strain evidence="2">Kwan_BN1</strain>
    </source>
</reference>
<evidence type="ECO:0000256" key="1">
    <source>
        <dbReference type="SAM" id="SignalP"/>
    </source>
</evidence>
<feature type="signal peptide" evidence="1">
    <location>
        <begin position="1"/>
        <end position="23"/>
    </location>
</feature>
<evidence type="ECO:0000313" key="3">
    <source>
        <dbReference type="Proteomes" id="UP000593567"/>
    </source>
</evidence>
<dbReference type="EMBL" id="VXIV02002513">
    <property type="protein sequence ID" value="KAF6024942.1"/>
    <property type="molecule type" value="Genomic_DNA"/>
</dbReference>
<keyword evidence="1" id="KW-0732">Signal</keyword>
<accession>A0A7J7JF48</accession>
<proteinExistence type="predicted"/>
<dbReference type="OrthoDB" id="10001248at2759"/>
<name>A0A7J7JF48_BUGNE</name>